<sequence>MRAARGESGAGGVADRRICDRGTILWQKAEGAGVFLCALLLYFTGPQPLPMVTLLPLFLAPDLSFFAYLAGPRIGAFGYNCVHNYGLGALLLALGNWFQTDLMASLRLLWLAHVGFDRMLGYGLKETRGFGFTHLGRIGKARPVQNSDN</sequence>
<name>A0A2T6B701_9RHOB</name>
<keyword evidence="3" id="KW-1185">Reference proteome</keyword>
<protein>
    <submittedName>
        <fullName evidence="2">Uncharacterized protein DUF4260</fullName>
    </submittedName>
</protein>
<dbReference type="InterPro" id="IPR025356">
    <property type="entry name" value="DUF4260"/>
</dbReference>
<accession>A0A2T6B701</accession>
<keyword evidence="1" id="KW-0812">Transmembrane</keyword>
<keyword evidence="1" id="KW-1133">Transmembrane helix</keyword>
<evidence type="ECO:0000313" key="3">
    <source>
        <dbReference type="Proteomes" id="UP000244224"/>
    </source>
</evidence>
<dbReference type="RefSeq" id="WP_108128285.1">
    <property type="nucleotide sequence ID" value="NZ_QBKP01000003.1"/>
</dbReference>
<dbReference type="Pfam" id="PF14079">
    <property type="entry name" value="DUF4260"/>
    <property type="match status" value="1"/>
</dbReference>
<gene>
    <name evidence="2" type="ORF">C8N34_103330</name>
</gene>
<proteinExistence type="predicted"/>
<dbReference type="EMBL" id="QBKP01000003">
    <property type="protein sequence ID" value="PTX51825.1"/>
    <property type="molecule type" value="Genomic_DNA"/>
</dbReference>
<comment type="caution">
    <text evidence="2">The sequence shown here is derived from an EMBL/GenBank/DDBJ whole genome shotgun (WGS) entry which is preliminary data.</text>
</comment>
<keyword evidence="1" id="KW-0472">Membrane</keyword>
<dbReference type="Proteomes" id="UP000244224">
    <property type="component" value="Unassembled WGS sequence"/>
</dbReference>
<dbReference type="OrthoDB" id="9813911at2"/>
<feature type="transmembrane region" description="Helical" evidence="1">
    <location>
        <begin position="82"/>
        <end position="99"/>
    </location>
</feature>
<reference evidence="2 3" key="1">
    <citation type="submission" date="2018-04" db="EMBL/GenBank/DDBJ databases">
        <title>Genomic Encyclopedia of Archaeal and Bacterial Type Strains, Phase II (KMG-II): from individual species to whole genera.</title>
        <authorList>
            <person name="Goeker M."/>
        </authorList>
    </citation>
    <scope>NUCLEOTIDE SEQUENCE [LARGE SCALE GENOMIC DNA]</scope>
    <source>
        <strain evidence="2 3">DSM 21823</strain>
    </source>
</reference>
<dbReference type="AlphaFoldDB" id="A0A2T6B701"/>
<organism evidence="2 3">
    <name type="scientific">Gemmobacter caeni</name>
    <dbReference type="NCBI Taxonomy" id="589035"/>
    <lineage>
        <taxon>Bacteria</taxon>
        <taxon>Pseudomonadati</taxon>
        <taxon>Pseudomonadota</taxon>
        <taxon>Alphaproteobacteria</taxon>
        <taxon>Rhodobacterales</taxon>
        <taxon>Paracoccaceae</taxon>
        <taxon>Gemmobacter</taxon>
    </lineage>
</organism>
<evidence type="ECO:0000256" key="1">
    <source>
        <dbReference type="SAM" id="Phobius"/>
    </source>
</evidence>
<evidence type="ECO:0000313" key="2">
    <source>
        <dbReference type="EMBL" id="PTX51825.1"/>
    </source>
</evidence>